<evidence type="ECO:0000313" key="4">
    <source>
        <dbReference type="Proteomes" id="UP000007264"/>
    </source>
</evidence>
<feature type="compositionally biased region" description="Polar residues" evidence="2">
    <location>
        <begin position="191"/>
        <end position="200"/>
    </location>
</feature>
<feature type="region of interest" description="Disordered" evidence="2">
    <location>
        <begin position="316"/>
        <end position="351"/>
    </location>
</feature>
<feature type="compositionally biased region" description="Basic and acidic residues" evidence="2">
    <location>
        <begin position="730"/>
        <end position="742"/>
    </location>
</feature>
<feature type="compositionally biased region" description="Gly residues" evidence="2">
    <location>
        <begin position="319"/>
        <end position="328"/>
    </location>
</feature>
<dbReference type="GeneID" id="17045064"/>
<dbReference type="PANTHER" id="PTHR37028:SF4">
    <property type="entry name" value="ALMS MOTIF DOMAIN-CONTAINING PROTEIN"/>
    <property type="match status" value="1"/>
</dbReference>
<dbReference type="RefSeq" id="XP_005651595.1">
    <property type="nucleotide sequence ID" value="XM_005651538.1"/>
</dbReference>
<feature type="region of interest" description="Disordered" evidence="2">
    <location>
        <begin position="1"/>
        <end position="47"/>
    </location>
</feature>
<feature type="compositionally biased region" description="Polar residues" evidence="2">
    <location>
        <begin position="570"/>
        <end position="579"/>
    </location>
</feature>
<feature type="region of interest" description="Disordered" evidence="2">
    <location>
        <begin position="730"/>
        <end position="752"/>
    </location>
</feature>
<comment type="caution">
    <text evidence="3">The sequence shown here is derived from an EMBL/GenBank/DDBJ whole genome shotgun (WGS) entry which is preliminary data.</text>
</comment>
<dbReference type="OrthoDB" id="534153at2759"/>
<dbReference type="AlphaFoldDB" id="I0Z8T2"/>
<protein>
    <submittedName>
        <fullName evidence="3">Uncharacterized protein</fullName>
    </submittedName>
</protein>
<evidence type="ECO:0000256" key="1">
    <source>
        <dbReference type="SAM" id="Coils"/>
    </source>
</evidence>
<keyword evidence="4" id="KW-1185">Reference proteome</keyword>
<dbReference type="EMBL" id="AGSI01000001">
    <property type="protein sequence ID" value="EIE27051.1"/>
    <property type="molecule type" value="Genomic_DNA"/>
</dbReference>
<proteinExistence type="predicted"/>
<feature type="compositionally biased region" description="Polar residues" evidence="2">
    <location>
        <begin position="156"/>
        <end position="176"/>
    </location>
</feature>
<name>I0Z8T2_COCSC</name>
<dbReference type="PANTHER" id="PTHR37028">
    <property type="entry name" value="UNNAMED PRODUCT-RELATED"/>
    <property type="match status" value="1"/>
</dbReference>
<feature type="region of interest" description="Disordered" evidence="2">
    <location>
        <begin position="409"/>
        <end position="457"/>
    </location>
</feature>
<feature type="compositionally biased region" description="Polar residues" evidence="2">
    <location>
        <begin position="141"/>
        <end position="150"/>
    </location>
</feature>
<dbReference type="Proteomes" id="UP000007264">
    <property type="component" value="Unassembled WGS sequence"/>
</dbReference>
<feature type="region of interest" description="Disordered" evidence="2">
    <location>
        <begin position="545"/>
        <end position="579"/>
    </location>
</feature>
<feature type="region of interest" description="Disordered" evidence="2">
    <location>
        <begin position="644"/>
        <end position="675"/>
    </location>
</feature>
<feature type="compositionally biased region" description="Basic and acidic residues" evidence="2">
    <location>
        <begin position="441"/>
        <end position="457"/>
    </location>
</feature>
<organism evidence="3 4">
    <name type="scientific">Coccomyxa subellipsoidea (strain C-169)</name>
    <name type="common">Green microalga</name>
    <dbReference type="NCBI Taxonomy" id="574566"/>
    <lineage>
        <taxon>Eukaryota</taxon>
        <taxon>Viridiplantae</taxon>
        <taxon>Chlorophyta</taxon>
        <taxon>core chlorophytes</taxon>
        <taxon>Trebouxiophyceae</taxon>
        <taxon>Trebouxiophyceae incertae sedis</taxon>
        <taxon>Coccomyxaceae</taxon>
        <taxon>Coccomyxa</taxon>
        <taxon>Coccomyxa subellipsoidea</taxon>
    </lineage>
</organism>
<accession>I0Z8T2</accession>
<reference evidence="3 4" key="1">
    <citation type="journal article" date="2012" name="Genome Biol.">
        <title>The genome of the polar eukaryotic microalga coccomyxa subellipsoidea reveals traits of cold adaptation.</title>
        <authorList>
            <person name="Blanc G."/>
            <person name="Agarkova I."/>
            <person name="Grimwood J."/>
            <person name="Kuo A."/>
            <person name="Brueggeman A."/>
            <person name="Dunigan D."/>
            <person name="Gurnon J."/>
            <person name="Ladunga I."/>
            <person name="Lindquist E."/>
            <person name="Lucas S."/>
            <person name="Pangilinan J."/>
            <person name="Proschold T."/>
            <person name="Salamov A."/>
            <person name="Schmutz J."/>
            <person name="Weeks D."/>
            <person name="Yamada T."/>
            <person name="Claverie J.M."/>
            <person name="Grigoriev I."/>
            <person name="Van Etten J."/>
            <person name="Lomsadze A."/>
            <person name="Borodovsky M."/>
        </authorList>
    </citation>
    <scope>NUCLEOTIDE SEQUENCE [LARGE SCALE GENOMIC DNA]</scope>
    <source>
        <strain evidence="3 4">C-169</strain>
    </source>
</reference>
<gene>
    <name evidence="3" type="ORF">COCSUDRAFT_55078</name>
</gene>
<feature type="region of interest" description="Disordered" evidence="2">
    <location>
        <begin position="132"/>
        <end position="200"/>
    </location>
</feature>
<sequence length="902" mass="96741">MAERRTTGGQLETGEDVLDLLPKQDCRSPRPKSQRPSSSAYIPVTDTERWTGSLLASMKTIGSFRRRSRPDDGASDLIKAARTTSADGNDRNTANIAAVSSAVPSATNGENAGLDETSTPYEASHAWPLFNEGTHAAPSEDPQSTQQRRSVAQADSAANGTTVTSHLSQGISQAAGQDTPGLRAAAGTRAPSCTPQSTLSGQLREAVIDGHPSKGVQQSSAAEDNKFAVLAHLLASQELAGHIAANSNGASSMPEVQASGPDALGAAVTIAGGATEPQLINGAVNGMSNGHTFYNGRGTAVPAAAPAGVTRPAAIRQGGASGPLGGGPYEYTEATRSPRQPPLQFRGGPTPEDAARAMYARAVAARERASRRHEAVRAQRQAAEEAECSFTPRTNRARNDALLKGQLSWAAPANDAPKPVTAQGSEVKPSDRQLRKTAGSSRKDAASGDFETPREDASIKAGERMYAEALKSLQRQRTAAQLIIQEELEQMRAAAPRARSLPHSVYGAGAETRVTLIRTRSISPRRRNPAYQELMRECTFKPKTLWRSRSAAQAPRSHSLHGRQRGTLAGRQNPQHASISTDEALNRFLRRASLTADQVPALLQLAGAGNERQPDDDSADAPEQAPAIADSLAQLALGGGAVADEADTKEAAKSGVEGGEKLSWQLQGPTGGLTPDLDFEEFLQRQKAFVEERSRKVEATRVQTARRLGKTIGISPGSRSLLRQWKSVERKGSLQRAGKENGGRGGPLTQTWSLDETFRPKITRRAQRKKPRSVQELHEGGRLQRERTLEQLRLGRLAAEEVQLTFAPSINPCYSINSRPLLDLANPSAYLAHEEAQRRRLEAARRAAAEERKEKELADCTFSPLTIPLPAFMQRLSSAHSSSQLSPSKSDLEAYAHQLKWL</sequence>
<dbReference type="KEGG" id="csl:COCSUDRAFT_55078"/>
<evidence type="ECO:0000313" key="3">
    <source>
        <dbReference type="EMBL" id="EIE27051.1"/>
    </source>
</evidence>
<feature type="region of interest" description="Disordered" evidence="2">
    <location>
        <begin position="370"/>
        <end position="393"/>
    </location>
</feature>
<keyword evidence="1" id="KW-0175">Coiled coil</keyword>
<evidence type="ECO:0000256" key="2">
    <source>
        <dbReference type="SAM" id="MobiDB-lite"/>
    </source>
</evidence>
<feature type="coiled-coil region" evidence="1">
    <location>
        <begin position="831"/>
        <end position="858"/>
    </location>
</feature>